<evidence type="ECO:0000256" key="1">
    <source>
        <dbReference type="SAM" id="MobiDB-lite"/>
    </source>
</evidence>
<dbReference type="SUPFAM" id="SSF88697">
    <property type="entry name" value="PUA domain-like"/>
    <property type="match status" value="1"/>
</dbReference>
<keyword evidence="3" id="KW-0645">Protease</keyword>
<dbReference type="InterPro" id="IPR003111">
    <property type="entry name" value="Lon_prtase_N"/>
</dbReference>
<proteinExistence type="predicted"/>
<feature type="compositionally biased region" description="Low complexity" evidence="1">
    <location>
        <begin position="1"/>
        <end position="20"/>
    </location>
</feature>
<accession>A0AAV3PU99</accession>
<keyword evidence="3" id="KW-0378">Hydrolase</keyword>
<dbReference type="PROSITE" id="PS51787">
    <property type="entry name" value="LON_N"/>
    <property type="match status" value="1"/>
</dbReference>
<dbReference type="PANTHER" id="PTHR46732:SF5">
    <property type="entry name" value="ATP-DEPENDENT PROTEASE LA (LON) DOMAIN PROTEIN"/>
    <property type="match status" value="1"/>
</dbReference>
<evidence type="ECO:0000313" key="4">
    <source>
        <dbReference type="Proteomes" id="UP001454036"/>
    </source>
</evidence>
<dbReference type="PANTHER" id="PTHR46732">
    <property type="entry name" value="ATP-DEPENDENT PROTEASE LA (LON) DOMAIN PROTEIN"/>
    <property type="match status" value="1"/>
</dbReference>
<keyword evidence="4" id="KW-1185">Reference proteome</keyword>
<dbReference type="EMBL" id="BAABME010002544">
    <property type="protein sequence ID" value="GAA0155109.1"/>
    <property type="molecule type" value="Genomic_DNA"/>
</dbReference>
<gene>
    <name evidence="3" type="ORF">LIER_12918</name>
</gene>
<dbReference type="InterPro" id="IPR015947">
    <property type="entry name" value="PUA-like_sf"/>
</dbReference>
<evidence type="ECO:0000313" key="3">
    <source>
        <dbReference type="EMBL" id="GAA0155109.1"/>
    </source>
</evidence>
<dbReference type="Pfam" id="PF02190">
    <property type="entry name" value="LON_substr_bdg"/>
    <property type="match status" value="1"/>
</dbReference>
<dbReference type="GO" id="GO:0006508">
    <property type="term" value="P:proteolysis"/>
    <property type="evidence" value="ECO:0007669"/>
    <property type="project" value="UniProtKB-KW"/>
</dbReference>
<dbReference type="InterPro" id="IPR046336">
    <property type="entry name" value="Lon_prtase_N_sf"/>
</dbReference>
<sequence>MFSGVTFSTTTTPQTTLSSFNPKHNPILYSRKPTSYSLFPPPQRRRVASSASILHLPLLPFPLDQVLVPCEVKTLHLYEARYLALLDESLFKKRKQFVHFVLDPIAMSQTSAEVSFAARYGCLVMIEKVFKWKTIQLQFMQVERLDVGAMVSVRGVGRVKIAQFEQAEPYLKGAVVPLLDSDLDSTTDISSKVCELRESIQSLNNLEVKLKAPREALLQTQVANCLTWAESVPNWDLDESFIPALPERVSFAAFQPITGSSEMELITLQKEKLKAMDIKYTKERLESSLEFTANNISRVAAKLAIQSLDFQ</sequence>
<evidence type="ECO:0000259" key="2">
    <source>
        <dbReference type="PROSITE" id="PS51787"/>
    </source>
</evidence>
<feature type="domain" description="Lon N-terminal" evidence="2">
    <location>
        <begin position="56"/>
        <end position="296"/>
    </location>
</feature>
<feature type="region of interest" description="Disordered" evidence="1">
    <location>
        <begin position="1"/>
        <end position="26"/>
    </location>
</feature>
<dbReference type="AlphaFoldDB" id="A0AAV3PU99"/>
<reference evidence="3 4" key="1">
    <citation type="submission" date="2024-01" db="EMBL/GenBank/DDBJ databases">
        <title>The complete chloroplast genome sequence of Lithospermum erythrorhizon: insights into the phylogenetic relationship among Boraginaceae species and the maternal lineages of purple gromwells.</title>
        <authorList>
            <person name="Okada T."/>
            <person name="Watanabe K."/>
        </authorList>
    </citation>
    <scope>NUCLEOTIDE SEQUENCE [LARGE SCALE GENOMIC DNA]</scope>
</reference>
<dbReference type="GO" id="GO:0008233">
    <property type="term" value="F:peptidase activity"/>
    <property type="evidence" value="ECO:0007669"/>
    <property type="project" value="UniProtKB-KW"/>
</dbReference>
<dbReference type="Proteomes" id="UP001454036">
    <property type="component" value="Unassembled WGS sequence"/>
</dbReference>
<protein>
    <submittedName>
        <fullName evidence="3">Protease</fullName>
    </submittedName>
</protein>
<organism evidence="3 4">
    <name type="scientific">Lithospermum erythrorhizon</name>
    <name type="common">Purple gromwell</name>
    <name type="synonym">Lithospermum officinale var. erythrorhizon</name>
    <dbReference type="NCBI Taxonomy" id="34254"/>
    <lineage>
        <taxon>Eukaryota</taxon>
        <taxon>Viridiplantae</taxon>
        <taxon>Streptophyta</taxon>
        <taxon>Embryophyta</taxon>
        <taxon>Tracheophyta</taxon>
        <taxon>Spermatophyta</taxon>
        <taxon>Magnoliopsida</taxon>
        <taxon>eudicotyledons</taxon>
        <taxon>Gunneridae</taxon>
        <taxon>Pentapetalae</taxon>
        <taxon>asterids</taxon>
        <taxon>lamiids</taxon>
        <taxon>Boraginales</taxon>
        <taxon>Boraginaceae</taxon>
        <taxon>Boraginoideae</taxon>
        <taxon>Lithospermeae</taxon>
        <taxon>Lithospermum</taxon>
    </lineage>
</organism>
<comment type="caution">
    <text evidence="3">The sequence shown here is derived from an EMBL/GenBank/DDBJ whole genome shotgun (WGS) entry which is preliminary data.</text>
</comment>
<dbReference type="Gene3D" id="2.30.130.40">
    <property type="entry name" value="LON domain-like"/>
    <property type="match status" value="1"/>
</dbReference>
<name>A0AAV3PU99_LITER</name>